<dbReference type="NCBIfam" id="TIGR03609">
    <property type="entry name" value="S_layer_CsaB"/>
    <property type="match status" value="1"/>
</dbReference>
<name>A0A4R2TSC8_9FIRM</name>
<comment type="caution">
    <text evidence="2">The sequence shown here is derived from an EMBL/GenBank/DDBJ whole genome shotgun (WGS) entry which is preliminary data.</text>
</comment>
<proteinExistence type="predicted"/>
<dbReference type="Proteomes" id="UP000295504">
    <property type="component" value="Unassembled WGS sequence"/>
</dbReference>
<dbReference type="AlphaFoldDB" id="A0A4R2TSC8"/>
<sequence length="355" mass="40852">MKNIFIFGYYGFKNTGDEAILSALVDNIKDIMPDANITALTYNSEHTEELFQIRAVSRNRFTEIINAIKNADVVISGGGSILQDVTSSRSLLYYLWIIWTAKRYGKKVMFYGNGFGPINRLINRRIIRYLINQVDVITVRDFESKERMQSLGINKEITVTADAVFSLRLELESFQKHGDKRKIGISLRDWMGKERYKEIIAKTADYLIKRNFEVIFIPMQFPTDLNISSEIEALMTEVPILIHEEISPKEILKIISELDLLIGMRLHSLIFATIVGTPVVGLEYEAKISSYLKIINQPSGGKVEELDQIHLWTIIDQVLLNEDEYKQRILLAKEQLKQKASININILKDFLQKEI</sequence>
<dbReference type="GO" id="GO:0016740">
    <property type="term" value="F:transferase activity"/>
    <property type="evidence" value="ECO:0007669"/>
    <property type="project" value="UniProtKB-KW"/>
</dbReference>
<evidence type="ECO:0000313" key="2">
    <source>
        <dbReference type="EMBL" id="TCQ06621.1"/>
    </source>
</evidence>
<keyword evidence="2" id="KW-0808">Transferase</keyword>
<dbReference type="EMBL" id="SLYC01000003">
    <property type="protein sequence ID" value="TCQ06621.1"/>
    <property type="molecule type" value="Genomic_DNA"/>
</dbReference>
<keyword evidence="3" id="KW-1185">Reference proteome</keyword>
<dbReference type="Pfam" id="PF04230">
    <property type="entry name" value="PS_pyruv_trans"/>
    <property type="match status" value="1"/>
</dbReference>
<evidence type="ECO:0000259" key="1">
    <source>
        <dbReference type="Pfam" id="PF04230"/>
    </source>
</evidence>
<reference evidence="2 3" key="1">
    <citation type="submission" date="2019-03" db="EMBL/GenBank/DDBJ databases">
        <title>Genomic Encyclopedia of Type Strains, Phase IV (KMG-IV): sequencing the most valuable type-strain genomes for metagenomic binning, comparative biology and taxonomic classification.</title>
        <authorList>
            <person name="Goeker M."/>
        </authorList>
    </citation>
    <scope>NUCLEOTIDE SEQUENCE [LARGE SCALE GENOMIC DNA]</scope>
    <source>
        <strain evidence="2 3">DSM 100013</strain>
    </source>
</reference>
<dbReference type="InterPro" id="IPR007345">
    <property type="entry name" value="Polysacch_pyruvyl_Trfase"/>
</dbReference>
<dbReference type="SUPFAM" id="SSF53756">
    <property type="entry name" value="UDP-Glycosyltransferase/glycogen phosphorylase"/>
    <property type="match status" value="1"/>
</dbReference>
<protein>
    <submittedName>
        <fullName evidence="2">Polysaccharide pyruvyl transferase CsaB</fullName>
    </submittedName>
</protein>
<dbReference type="Gene3D" id="3.40.50.2000">
    <property type="entry name" value="Glycogen Phosphorylase B"/>
    <property type="match status" value="1"/>
</dbReference>
<dbReference type="InterPro" id="IPR019896">
    <property type="entry name" value="Polysacch_pyruvyl_Trfase_CsaB"/>
</dbReference>
<gene>
    <name evidence="2" type="ORF">EDD79_100346</name>
</gene>
<organism evidence="2 3">
    <name type="scientific">Serpentinicella alkaliphila</name>
    <dbReference type="NCBI Taxonomy" id="1734049"/>
    <lineage>
        <taxon>Bacteria</taxon>
        <taxon>Bacillati</taxon>
        <taxon>Bacillota</taxon>
        <taxon>Clostridia</taxon>
        <taxon>Peptostreptococcales</taxon>
        <taxon>Natronincolaceae</taxon>
        <taxon>Serpentinicella</taxon>
    </lineage>
</organism>
<dbReference type="RefSeq" id="WP_132847504.1">
    <property type="nucleotide sequence ID" value="NZ_CP058648.1"/>
</dbReference>
<feature type="domain" description="Polysaccharide pyruvyl transferase" evidence="1">
    <location>
        <begin position="14"/>
        <end position="284"/>
    </location>
</feature>
<evidence type="ECO:0000313" key="3">
    <source>
        <dbReference type="Proteomes" id="UP000295504"/>
    </source>
</evidence>
<dbReference type="PANTHER" id="PTHR36836:SF1">
    <property type="entry name" value="COLANIC ACID BIOSYNTHESIS PROTEIN WCAK"/>
    <property type="match status" value="1"/>
</dbReference>
<accession>A0A4R2TSC8</accession>
<dbReference type="PANTHER" id="PTHR36836">
    <property type="entry name" value="COLANIC ACID BIOSYNTHESIS PROTEIN WCAK"/>
    <property type="match status" value="1"/>
</dbReference>
<dbReference type="OrthoDB" id="3199616at2"/>